<feature type="compositionally biased region" description="Low complexity" evidence="1">
    <location>
        <begin position="1147"/>
        <end position="1158"/>
    </location>
</feature>
<feature type="domain" description="STB6-like N-terminal" evidence="2">
    <location>
        <begin position="53"/>
        <end position="192"/>
    </location>
</feature>
<organism evidence="3 4">
    <name type="scientific">Mycena chlorophos</name>
    <name type="common">Agaric fungus</name>
    <name type="synonym">Agaricus chlorophos</name>
    <dbReference type="NCBI Taxonomy" id="658473"/>
    <lineage>
        <taxon>Eukaryota</taxon>
        <taxon>Fungi</taxon>
        <taxon>Dikarya</taxon>
        <taxon>Basidiomycota</taxon>
        <taxon>Agaricomycotina</taxon>
        <taxon>Agaricomycetes</taxon>
        <taxon>Agaricomycetidae</taxon>
        <taxon>Agaricales</taxon>
        <taxon>Marasmiineae</taxon>
        <taxon>Mycenaceae</taxon>
        <taxon>Mycena</taxon>
    </lineage>
</organism>
<feature type="region of interest" description="Disordered" evidence="1">
    <location>
        <begin position="1147"/>
        <end position="1171"/>
    </location>
</feature>
<proteinExistence type="predicted"/>
<dbReference type="InterPro" id="IPR038919">
    <property type="entry name" value="STB2/STB2"/>
</dbReference>
<feature type="region of interest" description="Disordered" evidence="1">
    <location>
        <begin position="521"/>
        <end position="547"/>
    </location>
</feature>
<dbReference type="PANTHER" id="PTHR31011:SF2">
    <property type="entry name" value="PROTEIN STB2-RELATED"/>
    <property type="match status" value="1"/>
</dbReference>
<keyword evidence="4" id="KW-1185">Reference proteome</keyword>
<feature type="region of interest" description="Disordered" evidence="1">
    <location>
        <begin position="657"/>
        <end position="787"/>
    </location>
</feature>
<dbReference type="PANTHER" id="PTHR31011">
    <property type="entry name" value="PROTEIN STB2-RELATED"/>
    <property type="match status" value="1"/>
</dbReference>
<evidence type="ECO:0000313" key="4">
    <source>
        <dbReference type="Proteomes" id="UP000613580"/>
    </source>
</evidence>
<dbReference type="InterPro" id="IPR059025">
    <property type="entry name" value="STB6_N"/>
</dbReference>
<feature type="compositionally biased region" description="Basic and acidic residues" evidence="1">
    <location>
        <begin position="669"/>
        <end position="684"/>
    </location>
</feature>
<dbReference type="Proteomes" id="UP000613580">
    <property type="component" value="Unassembled WGS sequence"/>
</dbReference>
<evidence type="ECO:0000256" key="1">
    <source>
        <dbReference type="SAM" id="MobiDB-lite"/>
    </source>
</evidence>
<reference evidence="3" key="1">
    <citation type="submission" date="2020-05" db="EMBL/GenBank/DDBJ databases">
        <title>Mycena genomes resolve the evolution of fungal bioluminescence.</title>
        <authorList>
            <person name="Tsai I.J."/>
        </authorList>
    </citation>
    <scope>NUCLEOTIDE SEQUENCE</scope>
    <source>
        <strain evidence="3">110903Hualien_Pintung</strain>
    </source>
</reference>
<dbReference type="Pfam" id="PF25995">
    <property type="entry name" value="STB6_N"/>
    <property type="match status" value="1"/>
</dbReference>
<dbReference type="AlphaFoldDB" id="A0A8H6S4U8"/>
<feature type="region of interest" description="Disordered" evidence="1">
    <location>
        <begin position="230"/>
        <end position="274"/>
    </location>
</feature>
<sequence length="1171" mass="127175">MGQHTLLLPTVRRTHSRVPARGHHRTHSRLTRPSASSVDLPPPSQPTSPTLIAQQWIGLPLHFEIATERVQLDGYQIYAVEKWISERDRPVTCLTVYTGDPAHKADPLLLSCITVTALRPSLSLSPADAAAEWDKAIAHLRRDARPRETPHGLVLATSLAHFRSDYTIVQIPEGDFLQARDQLYTNINLLRMGCSGRSALTLEEPSETTKDRFIATYHLPDSILSETTNVTAHPTTPTASPAGSPHPSPAKHRTRASLSNESPQRRPAAGLYINPPTPTLNVGYGALSPVPATTPGGRVVPKSKARVDRAVFGASVLELVRLLQASLAIFGLFPIDPQGLDGLLCDKTVEGLDKWVTDVGEQCVNLEATERIADPPVVSALLSLVLSTRNKLAAIVAHPPPKDPFLRPQAFLYALSTYSQGAANGSSANNSTHGASTPATPAFPFLSTHGHSHSLPTTPGASSLAFTSSSKVFPLGLGPPPITGATSRPTVVLTHALVEAIAAAYSEKARAGERRRSRGARALLGLDGEGSDGPSGGEGVEGTQDIGSSGQILTGIGSLVGLNVGGAPGPGGVLEPSVDLEAFARAVVGRNKDRNKKRTAKEREGRAGDTDEKEIVSGIAGCVRGLWSGHVTLVVTLREREFEDVAPAKRGIERKERLGGLLGSDNDDDLRIGRGDKDGGRSTEDEGPALDKWGGRVQKRFESWTRLSLSRPKGHNGDLAAGRDSLDDPNSSGVLRKRPPLPLHELSVQSRRHGGGGDEELSSGQVSPIADDPRTPRQDPLQSAASSAANLLNAEEYERKLHAFNHKRPWGNRMVQNRISSWSDPISARGIMDSDESEESDTGETGSGVSDVRRHRPPPRQPRTSSRLGQMTILNEPDEVIYEEPTEASGYLSDAPPRLAPKRKQAPTLKRCRSWHHDPKSFHDVKVLSPERMRIDVALCGQVLVLLRRAEHLRNVLACVQVLTTSLSETNTILREDYQSHVRALAEVEQQTRVVAEIDVEGSTADKILQAQNTISYETQQFLVQELWHIASQPRHTTFAMRDKVFGMGGRRLPPGKHGSHDQFNRLQWTLDSRKHLVDQLGRTESEVEEETVVDVDAVQTPAADPDRVFEVVQHPSIRPMWLLRFFTSWGAKWSTQPPQVAAVELPNPVPENDNVVPSSKRPMPSISASL</sequence>
<dbReference type="GO" id="GO:0070822">
    <property type="term" value="C:Sin3-type complex"/>
    <property type="evidence" value="ECO:0007669"/>
    <property type="project" value="TreeGrafter"/>
</dbReference>
<feature type="region of interest" description="Disordered" evidence="1">
    <location>
        <begin position="1"/>
        <end position="47"/>
    </location>
</feature>
<feature type="compositionally biased region" description="Low complexity" evidence="1">
    <location>
        <begin position="230"/>
        <end position="245"/>
    </location>
</feature>
<accession>A0A8H6S4U8</accession>
<feature type="compositionally biased region" description="Basic residues" evidence="1">
    <location>
        <begin position="12"/>
        <end position="30"/>
    </location>
</feature>
<name>A0A8H6S4U8_MYCCL</name>
<dbReference type="OrthoDB" id="19806at2759"/>
<feature type="compositionally biased region" description="Gly residues" evidence="1">
    <location>
        <begin position="527"/>
        <end position="540"/>
    </location>
</feature>
<evidence type="ECO:0000259" key="2">
    <source>
        <dbReference type="Pfam" id="PF25995"/>
    </source>
</evidence>
<protein>
    <recommendedName>
        <fullName evidence="2">STB6-like N-terminal domain-containing protein</fullName>
    </recommendedName>
</protein>
<feature type="compositionally biased region" description="Acidic residues" evidence="1">
    <location>
        <begin position="833"/>
        <end position="842"/>
    </location>
</feature>
<feature type="region of interest" description="Disordered" evidence="1">
    <location>
        <begin position="888"/>
        <end position="908"/>
    </location>
</feature>
<dbReference type="EMBL" id="JACAZE010000022">
    <property type="protein sequence ID" value="KAF7292462.1"/>
    <property type="molecule type" value="Genomic_DNA"/>
</dbReference>
<gene>
    <name evidence="3" type="ORF">HMN09_01230300</name>
</gene>
<evidence type="ECO:0000313" key="3">
    <source>
        <dbReference type="EMBL" id="KAF7292462.1"/>
    </source>
</evidence>
<comment type="caution">
    <text evidence="3">The sequence shown here is derived from an EMBL/GenBank/DDBJ whole genome shotgun (WGS) entry which is preliminary data.</text>
</comment>
<feature type="region of interest" description="Disordered" evidence="1">
    <location>
        <begin position="825"/>
        <end position="869"/>
    </location>
</feature>